<dbReference type="SUPFAM" id="SSF56935">
    <property type="entry name" value="Porins"/>
    <property type="match status" value="1"/>
</dbReference>
<keyword evidence="3" id="KW-1185">Reference proteome</keyword>
<protein>
    <recommendedName>
        <fullName evidence="1">Porin domain-containing protein</fullName>
    </recommendedName>
</protein>
<dbReference type="InterPro" id="IPR023614">
    <property type="entry name" value="Porin_dom_sf"/>
</dbReference>
<feature type="domain" description="Porin" evidence="1">
    <location>
        <begin position="162"/>
        <end position="315"/>
    </location>
</feature>
<dbReference type="AlphaFoldDB" id="A0A5K1I6F0"/>
<sequence length="410" mass="45169">MTRWEIVFLSALLVPAAVVEAQVEDSPTLSIQGFGTFGVVHSDEDQADFVSNLFAPKGAGHSDDWSAHVDSRLGLQLTANLSPRLTSVVQAVSEQRYDGSYEPSIEWANVMFEVTPALSVRLGRMMQPSFMTSEYRKVGYAIPWIRPPEEVYRMVPVTNFDGIDVNYRSRFGDYTHTLRGSYGRKDAKVAGGGEVKSRDTMLLTNTLERGAATLFASYGRYRLTIEDLNPLFDAFQQFGPEGEAIADRYDVDDKRFEIINVGVRYDPGEWFVMGEWARSDSRTFIGDSRGWYVTGGYRLGDVTPYVTLARVRVDGETSHPGISMVGLPPPLAAQADGLNAALNGLLGNVAQQKSLSLGARWDFARNLALKAQYDHIDLDSGSPGTLVNTQPGFDPGGTVNLFSLALDFVY</sequence>
<evidence type="ECO:0000313" key="3">
    <source>
        <dbReference type="Proteomes" id="UP000326725"/>
    </source>
</evidence>
<name>A0A5K1I6F0_9GAMM</name>
<accession>A0A5K1I6F0</accession>
<evidence type="ECO:0000313" key="2">
    <source>
        <dbReference type="EMBL" id="VVZ95961.1"/>
    </source>
</evidence>
<organism evidence="2 3">
    <name type="scientific">Halomonas lysinitropha</name>
    <dbReference type="NCBI Taxonomy" id="2607506"/>
    <lineage>
        <taxon>Bacteria</taxon>
        <taxon>Pseudomonadati</taxon>
        <taxon>Pseudomonadota</taxon>
        <taxon>Gammaproteobacteria</taxon>
        <taxon>Oceanospirillales</taxon>
        <taxon>Halomonadaceae</taxon>
        <taxon>Halomonas</taxon>
    </lineage>
</organism>
<dbReference type="EMBL" id="CABVOU010000033">
    <property type="protein sequence ID" value="VVZ95961.1"/>
    <property type="molecule type" value="Genomic_DNA"/>
</dbReference>
<dbReference type="Gene3D" id="2.40.160.10">
    <property type="entry name" value="Porin"/>
    <property type="match status" value="1"/>
</dbReference>
<dbReference type="GO" id="GO:0015288">
    <property type="term" value="F:porin activity"/>
    <property type="evidence" value="ECO:0007669"/>
    <property type="project" value="InterPro"/>
</dbReference>
<dbReference type="GO" id="GO:0016020">
    <property type="term" value="C:membrane"/>
    <property type="evidence" value="ECO:0007669"/>
    <property type="project" value="InterPro"/>
</dbReference>
<dbReference type="Pfam" id="PF13609">
    <property type="entry name" value="Porin_4"/>
    <property type="match status" value="1"/>
</dbReference>
<dbReference type="InterPro" id="IPR033900">
    <property type="entry name" value="Gram_neg_porin_domain"/>
</dbReference>
<dbReference type="Proteomes" id="UP000326725">
    <property type="component" value="Unassembled WGS sequence"/>
</dbReference>
<evidence type="ECO:0000259" key="1">
    <source>
        <dbReference type="Pfam" id="PF13609"/>
    </source>
</evidence>
<gene>
    <name evidence="2" type="ORF">HALO32_02044</name>
</gene>
<reference evidence="2 3" key="1">
    <citation type="submission" date="2019-09" db="EMBL/GenBank/DDBJ databases">
        <authorList>
            <person name="Criscuolo A."/>
        </authorList>
    </citation>
    <scope>NUCLEOTIDE SEQUENCE [LARGE SCALE GENOMIC DNA]</scope>
    <source>
        <strain evidence="3">3(2)</strain>
    </source>
</reference>
<proteinExistence type="predicted"/>